<dbReference type="SUPFAM" id="SSF141571">
    <property type="entry name" value="Pentapeptide repeat-like"/>
    <property type="match status" value="1"/>
</dbReference>
<dbReference type="AlphaFoldDB" id="A0A0X8JI39"/>
<reference evidence="2" key="1">
    <citation type="submission" date="2016-02" db="EMBL/GenBank/DDBJ databases">
        <authorList>
            <person name="Holder M.E."/>
            <person name="Ajami N.J."/>
            <person name="Petrosino J.F."/>
        </authorList>
    </citation>
    <scope>NUCLEOTIDE SEQUENCE [LARGE SCALE GENOMIC DNA]</scope>
    <source>
        <strain evidence="2">CCUG 45958</strain>
    </source>
</reference>
<dbReference type="KEGG" id="dfi:AXF13_03385"/>
<dbReference type="STRING" id="44742.AXF13_03385"/>
<organism evidence="1 2">
    <name type="scientific">Desulfovibrio fairfieldensis</name>
    <dbReference type="NCBI Taxonomy" id="44742"/>
    <lineage>
        <taxon>Bacteria</taxon>
        <taxon>Pseudomonadati</taxon>
        <taxon>Thermodesulfobacteriota</taxon>
        <taxon>Desulfovibrionia</taxon>
        <taxon>Desulfovibrionales</taxon>
        <taxon>Desulfovibrionaceae</taxon>
        <taxon>Desulfovibrio</taxon>
    </lineage>
</organism>
<dbReference type="EMBL" id="CP014229">
    <property type="protein sequence ID" value="AMD89229.1"/>
    <property type="molecule type" value="Genomic_DNA"/>
</dbReference>
<name>A0A0X8JI39_9BACT</name>
<accession>A0A0X8JI39</accession>
<dbReference type="InterPro" id="IPR001646">
    <property type="entry name" value="5peptide_repeat"/>
</dbReference>
<dbReference type="Proteomes" id="UP000069241">
    <property type="component" value="Chromosome"/>
</dbReference>
<protein>
    <submittedName>
        <fullName evidence="1">Glycoprotein</fullName>
    </submittedName>
</protein>
<dbReference type="RefSeq" id="WP_062251645.1">
    <property type="nucleotide sequence ID" value="NZ_CP014229.1"/>
</dbReference>
<sequence>MLRSMRRFSLLLAAFIIFFSQISGAEVRLSGAGKQLSGHTFVGVRLCDLRLADTVIRDMVFEDVVAGGAHFRNIIFENCRFSRVDLSHSTFENVVFRNCALESGKNADDTLVLTTFEGSSMKDVLFEQSRLYRVRLAELQGAGGKVSFKKMTDIVPEENYGLLLSGQELRICVEDSQISGGKIKIHMAEKNKSFLIARNSIFSRFSVYCDAIFMQNCTIADSRLGAAELIVRDSSLSGAEVLSTVKGYLVYNLYSSGKGGAGNSAHALGKGKIYVLHRDPAPAHLSLGGGNLEARDIVLASPILGSKAGEVTRRLDLRNVQIKGGSWRYLRLLSGQWENVVIEPPVIVDKSRLENVAAYNLQFPQGEPWSEVEESEGPLYFGVTRRPTPFAWEEVHVPEPEDWGIAWRVIGGR</sequence>
<evidence type="ECO:0000313" key="2">
    <source>
        <dbReference type="Proteomes" id="UP000069241"/>
    </source>
</evidence>
<dbReference type="Gene3D" id="2.160.20.80">
    <property type="entry name" value="E3 ubiquitin-protein ligase SopA"/>
    <property type="match status" value="1"/>
</dbReference>
<dbReference type="Pfam" id="PF13576">
    <property type="entry name" value="Pentapeptide_3"/>
    <property type="match status" value="1"/>
</dbReference>
<evidence type="ECO:0000313" key="1">
    <source>
        <dbReference type="EMBL" id="AMD89229.1"/>
    </source>
</evidence>
<keyword evidence="2" id="KW-1185">Reference proteome</keyword>
<proteinExistence type="predicted"/>
<gene>
    <name evidence="1" type="ORF">AXF13_03385</name>
</gene>